<dbReference type="AlphaFoldDB" id="A0A9N9TSH0"/>
<accession>A0A9N9TSH0</accession>
<feature type="region of interest" description="Disordered" evidence="1">
    <location>
        <begin position="80"/>
        <end position="104"/>
    </location>
</feature>
<gene>
    <name evidence="2" type="ORF">PHYEVI_LOCUS10085</name>
</gene>
<sequence length="482" mass="55058">MEAELREILEEWGFSRLIPVFEENGIDQEAFLYLNDLAIEKLLCKENLGAKLKFNNKYKNFLINKQAGPLTVHRNLNVNSDEQSDCSESTASEATAISSDEDSNDAVEEYSSATLENILNSPMGSQIKSYYSREKRLKNNLRDKLVSMILEDLLSKNDIYFNVSYKKVGKGAIRKMGGGKLFRKYYNLRRDFKTNGLLRSKACRRTADATKKPITKAEQEVLEWLKNNAAPWQELEAKWAESYEARKSYLMDVNSIHDYMTSFKGLKEPLGYVLLENDFATQYPNLNNRLLTAWPEFSEKIRKYASTLKTAEVNECLNVFDNDNLSEDSKTMIVLKILSYLIKPVLVVKKKNKSSFKPSRIEMLDGLILHVTAGADIHASLQRKRAKLMSFGLQSQPIPIACGEDINNLHSFYISVDDYLYYVPTLLKAIEGTFKIIHMLNAEYPSEAEPLWLIIQRGIFGLETKFDKSYSDVNVILSILAA</sequence>
<evidence type="ECO:0000313" key="3">
    <source>
        <dbReference type="Proteomes" id="UP001153712"/>
    </source>
</evidence>
<organism evidence="2 3">
    <name type="scientific">Phyllotreta striolata</name>
    <name type="common">Striped flea beetle</name>
    <name type="synonym">Crioceris striolata</name>
    <dbReference type="NCBI Taxonomy" id="444603"/>
    <lineage>
        <taxon>Eukaryota</taxon>
        <taxon>Metazoa</taxon>
        <taxon>Ecdysozoa</taxon>
        <taxon>Arthropoda</taxon>
        <taxon>Hexapoda</taxon>
        <taxon>Insecta</taxon>
        <taxon>Pterygota</taxon>
        <taxon>Neoptera</taxon>
        <taxon>Endopterygota</taxon>
        <taxon>Coleoptera</taxon>
        <taxon>Polyphaga</taxon>
        <taxon>Cucujiformia</taxon>
        <taxon>Chrysomeloidea</taxon>
        <taxon>Chrysomelidae</taxon>
        <taxon>Galerucinae</taxon>
        <taxon>Alticini</taxon>
        <taxon>Phyllotreta</taxon>
    </lineage>
</organism>
<dbReference type="OrthoDB" id="6780164at2759"/>
<feature type="compositionally biased region" description="Low complexity" evidence="1">
    <location>
        <begin position="86"/>
        <end position="98"/>
    </location>
</feature>
<proteinExistence type="predicted"/>
<dbReference type="PANTHER" id="PTHR31025:SF9">
    <property type="entry name" value="SI:DKEY-286J15.1"/>
    <property type="match status" value="1"/>
</dbReference>
<dbReference type="Proteomes" id="UP001153712">
    <property type="component" value="Chromosome 7"/>
</dbReference>
<evidence type="ECO:0000256" key="1">
    <source>
        <dbReference type="SAM" id="MobiDB-lite"/>
    </source>
</evidence>
<protein>
    <recommendedName>
        <fullName evidence="4">SAM domain-containing protein</fullName>
    </recommendedName>
</protein>
<name>A0A9N9TSH0_PHYSR</name>
<keyword evidence="3" id="KW-1185">Reference proteome</keyword>
<dbReference type="EMBL" id="OU900100">
    <property type="protein sequence ID" value="CAG9863802.1"/>
    <property type="molecule type" value="Genomic_DNA"/>
</dbReference>
<evidence type="ECO:0008006" key="4">
    <source>
        <dbReference type="Google" id="ProtNLM"/>
    </source>
</evidence>
<dbReference type="PANTHER" id="PTHR31025">
    <property type="entry name" value="SI:CH211-196P9.1-RELATED"/>
    <property type="match status" value="1"/>
</dbReference>
<evidence type="ECO:0000313" key="2">
    <source>
        <dbReference type="EMBL" id="CAG9863802.1"/>
    </source>
</evidence>
<reference evidence="2" key="1">
    <citation type="submission" date="2022-01" db="EMBL/GenBank/DDBJ databases">
        <authorList>
            <person name="King R."/>
        </authorList>
    </citation>
    <scope>NUCLEOTIDE SEQUENCE</scope>
</reference>